<evidence type="ECO:0000259" key="1">
    <source>
        <dbReference type="PROSITE" id="PS51352"/>
    </source>
</evidence>
<dbReference type="RefSeq" id="WP_144845008.1">
    <property type="nucleotide sequence ID" value="NZ_VMRJ01000001.1"/>
</dbReference>
<dbReference type="AlphaFoldDB" id="A0A558C459"/>
<evidence type="ECO:0000313" key="3">
    <source>
        <dbReference type="Proteomes" id="UP000317624"/>
    </source>
</evidence>
<proteinExistence type="predicted"/>
<dbReference type="Gene3D" id="3.40.30.10">
    <property type="entry name" value="Glutaredoxin"/>
    <property type="match status" value="1"/>
</dbReference>
<dbReference type="Proteomes" id="UP000317624">
    <property type="component" value="Unassembled WGS sequence"/>
</dbReference>
<dbReference type="SUPFAM" id="SSF52833">
    <property type="entry name" value="Thioredoxin-like"/>
    <property type="match status" value="1"/>
</dbReference>
<dbReference type="InterPro" id="IPR036249">
    <property type="entry name" value="Thioredoxin-like_sf"/>
</dbReference>
<dbReference type="PANTHER" id="PTHR42852:SF13">
    <property type="entry name" value="PROTEIN DIPZ"/>
    <property type="match status" value="1"/>
</dbReference>
<evidence type="ECO:0000313" key="2">
    <source>
        <dbReference type="EMBL" id="TVT43477.1"/>
    </source>
</evidence>
<dbReference type="Pfam" id="PF08534">
    <property type="entry name" value="Redoxin"/>
    <property type="match status" value="1"/>
</dbReference>
<dbReference type="InterPro" id="IPR050553">
    <property type="entry name" value="Thioredoxin_ResA/DsbE_sf"/>
</dbReference>
<dbReference type="CDD" id="cd02966">
    <property type="entry name" value="TlpA_like_family"/>
    <property type="match status" value="1"/>
</dbReference>
<keyword evidence="3" id="KW-1185">Reference proteome</keyword>
<dbReference type="GO" id="GO:0016491">
    <property type="term" value="F:oxidoreductase activity"/>
    <property type="evidence" value="ECO:0007669"/>
    <property type="project" value="InterPro"/>
</dbReference>
<reference evidence="2 3" key="1">
    <citation type="submission" date="2019-07" db="EMBL/GenBank/DDBJ databases">
        <title>Hymenobacter sp. straun FUR1 Genome sequencing and assembly.</title>
        <authorList>
            <person name="Chhetri G."/>
        </authorList>
    </citation>
    <scope>NUCLEOTIDE SEQUENCE [LARGE SCALE GENOMIC DNA]</scope>
    <source>
        <strain evidence="2 3">Fur1</strain>
    </source>
</reference>
<comment type="caution">
    <text evidence="2">The sequence shown here is derived from an EMBL/GenBank/DDBJ whole genome shotgun (WGS) entry which is preliminary data.</text>
</comment>
<feature type="domain" description="Thioredoxin" evidence="1">
    <location>
        <begin position="336"/>
        <end position="478"/>
    </location>
</feature>
<organism evidence="2 3">
    <name type="scientific">Hymenobacter setariae</name>
    <dbReference type="NCBI Taxonomy" id="2594794"/>
    <lineage>
        <taxon>Bacteria</taxon>
        <taxon>Pseudomonadati</taxon>
        <taxon>Bacteroidota</taxon>
        <taxon>Cytophagia</taxon>
        <taxon>Cytophagales</taxon>
        <taxon>Hymenobacteraceae</taxon>
        <taxon>Hymenobacter</taxon>
    </lineage>
</organism>
<dbReference type="PANTHER" id="PTHR42852">
    <property type="entry name" value="THIOL:DISULFIDE INTERCHANGE PROTEIN DSBE"/>
    <property type="match status" value="1"/>
</dbReference>
<protein>
    <submittedName>
        <fullName evidence="2">TlpA family protein disulfide reductase</fullName>
    </submittedName>
</protein>
<dbReference type="InterPro" id="IPR013740">
    <property type="entry name" value="Redoxin"/>
</dbReference>
<name>A0A558C459_9BACT</name>
<sequence>MRIMQWAVAGRAAAKHTWVAGLLAATAFVDPRPVVVSGHLDHPLAPQVQVQYNENLLTQEPATLLTAKLDAQGNFRLVLPNLPGPMEVTFRNGDQSTRLFLSPGDDLRLSLDAAKFDETLHYTGTGSAANNYLAQATLRFTTARPDHPQRKIGTATPAQIVAAADAYRQEQRAFFAEHVANHPVPPIFRAYVRQNADFERASTLLYYGGFHASRPELNTGAIPADFYDFLAPLRPAQDSALALGSRTYLGLLQPLADARLPGPEAQPTQASLLASAQATFGNGRSRDLALAHYVYRLFNFQSPEQVAPKIAIFQHLNRDSSMARAVRARYRRALAVSPGQPAPTFTLLDNTGKKVSLSEFKGKVVYLDFWGTWCHPCLNEIPASHELAKKFEGRDVVFVYIDVDDKEEQWQQTLAAKYQLGPGSVHLRSPDNAVPNAYNVQSFPTYWVIGRDGRIVSTRAPRPSSGAETVALLEQTLGK</sequence>
<gene>
    <name evidence="2" type="ORF">FNT36_05155</name>
</gene>
<dbReference type="OrthoDB" id="9796554at2"/>
<accession>A0A558C459</accession>
<dbReference type="InterPro" id="IPR013766">
    <property type="entry name" value="Thioredoxin_domain"/>
</dbReference>
<dbReference type="EMBL" id="VMRJ01000001">
    <property type="protein sequence ID" value="TVT43477.1"/>
    <property type="molecule type" value="Genomic_DNA"/>
</dbReference>
<dbReference type="PROSITE" id="PS51352">
    <property type="entry name" value="THIOREDOXIN_2"/>
    <property type="match status" value="1"/>
</dbReference>